<feature type="coiled-coil region" evidence="1">
    <location>
        <begin position="277"/>
        <end position="304"/>
    </location>
</feature>
<evidence type="ECO:0000313" key="5">
    <source>
        <dbReference type="Proteomes" id="UP000186817"/>
    </source>
</evidence>
<organism evidence="4 5">
    <name type="scientific">Symbiodinium microadriaticum</name>
    <name type="common">Dinoflagellate</name>
    <name type="synonym">Zooxanthella microadriatica</name>
    <dbReference type="NCBI Taxonomy" id="2951"/>
    <lineage>
        <taxon>Eukaryota</taxon>
        <taxon>Sar</taxon>
        <taxon>Alveolata</taxon>
        <taxon>Dinophyceae</taxon>
        <taxon>Suessiales</taxon>
        <taxon>Symbiodiniaceae</taxon>
        <taxon>Symbiodinium</taxon>
    </lineage>
</organism>
<dbReference type="AlphaFoldDB" id="A0A1Q9EAM0"/>
<feature type="region of interest" description="Disordered" evidence="2">
    <location>
        <begin position="485"/>
        <end position="527"/>
    </location>
</feature>
<evidence type="ECO:0000256" key="3">
    <source>
        <dbReference type="SAM" id="Phobius"/>
    </source>
</evidence>
<dbReference type="Proteomes" id="UP000186817">
    <property type="component" value="Unassembled WGS sequence"/>
</dbReference>
<keyword evidence="5" id="KW-1185">Reference proteome</keyword>
<keyword evidence="1" id="KW-0175">Coiled coil</keyword>
<proteinExistence type="predicted"/>
<evidence type="ECO:0000313" key="4">
    <source>
        <dbReference type="EMBL" id="OLQ04475.1"/>
    </source>
</evidence>
<evidence type="ECO:0000256" key="1">
    <source>
        <dbReference type="SAM" id="Coils"/>
    </source>
</evidence>
<keyword evidence="3" id="KW-0812">Transmembrane</keyword>
<protein>
    <submittedName>
        <fullName evidence="4">Uncharacterized protein</fullName>
    </submittedName>
</protein>
<dbReference type="OrthoDB" id="10589691at2759"/>
<name>A0A1Q9EAM0_SYMMI</name>
<keyword evidence="3" id="KW-0472">Membrane</keyword>
<dbReference type="EMBL" id="LSRX01000209">
    <property type="protein sequence ID" value="OLQ04475.1"/>
    <property type="molecule type" value="Genomic_DNA"/>
</dbReference>
<feature type="coiled-coil region" evidence="1">
    <location>
        <begin position="336"/>
        <end position="370"/>
    </location>
</feature>
<gene>
    <name evidence="4" type="ORF">AK812_SmicGene12415</name>
</gene>
<feature type="transmembrane region" description="Helical" evidence="3">
    <location>
        <begin position="65"/>
        <end position="87"/>
    </location>
</feature>
<reference evidence="4 5" key="1">
    <citation type="submission" date="2016-02" db="EMBL/GenBank/DDBJ databases">
        <title>Genome analysis of coral dinoflagellate symbionts highlights evolutionary adaptations to a symbiotic lifestyle.</title>
        <authorList>
            <person name="Aranda M."/>
            <person name="Li Y."/>
            <person name="Liew Y.J."/>
            <person name="Baumgarten S."/>
            <person name="Simakov O."/>
            <person name="Wilson M."/>
            <person name="Piel J."/>
            <person name="Ashoor H."/>
            <person name="Bougouffa S."/>
            <person name="Bajic V.B."/>
            <person name="Ryu T."/>
            <person name="Ravasi T."/>
            <person name="Bayer T."/>
            <person name="Micklem G."/>
            <person name="Kim H."/>
            <person name="Bhak J."/>
            <person name="Lajeunesse T.C."/>
            <person name="Voolstra C.R."/>
        </authorList>
    </citation>
    <scope>NUCLEOTIDE SEQUENCE [LARGE SCALE GENOMIC DNA]</scope>
    <source>
        <strain evidence="4 5">CCMP2467</strain>
    </source>
</reference>
<keyword evidence="3" id="KW-1133">Transmembrane helix</keyword>
<comment type="caution">
    <text evidence="4">The sequence shown here is derived from an EMBL/GenBank/DDBJ whole genome shotgun (WGS) entry which is preliminary data.</text>
</comment>
<evidence type="ECO:0000256" key="2">
    <source>
        <dbReference type="SAM" id="MobiDB-lite"/>
    </source>
</evidence>
<accession>A0A1Q9EAM0</accession>
<sequence length="527" mass="58073">MIVIILRVLTLVVIAILDIERTTVKKTEMIIMKRKTRHVARSAVVEVVEVVWQCGGLVVSCGGNVVLVLVLVLAPALALALVLVWYWCVVLVCGEGEEEEEEARGPRKGKWRQVAEVEHCSTAVDDVLSDVRFGGGWLLFSKTPIPVERIDALSQSELVTQKARAIQVVYADEGSMKVRKLDTVELANSPNPGSSVPEFKDLIGGSAQRAANDWQPTAGDNQPPPEKSLEVKPLEKKKQGIRKNIRDLERDVAFACAPEGEKLVSFMYLIWVAEEDQERTEARLAKHKAQRVKLLAEIDEICQQVKEGKQNQVCAARDRLKAKVTLQSHESYLAGVNSEAQELQIVEVELKRASMELESAREEKLHLDVQIFHQREENNALKGEHQRLSLEVPLLAFVFWYPQAALKDLIDGLGTLTSSLVWGGSLPLIFKPPSNDGKTATVTVTVAMAAAMMTTMTTANADSEHGRLAATQVLVTGPPEIVKGPRGLQAPRALGALRYEEKKEGKKEEEEAGPGDRLSKTLATSRL</sequence>
<feature type="compositionally biased region" description="Basic and acidic residues" evidence="2">
    <location>
        <begin position="498"/>
        <end position="509"/>
    </location>
</feature>